<dbReference type="Proteomes" id="UP000198415">
    <property type="component" value="Unassembled WGS sequence"/>
</dbReference>
<dbReference type="Pfam" id="PF04055">
    <property type="entry name" value="Radical_SAM"/>
    <property type="match status" value="1"/>
</dbReference>
<dbReference type="SFLD" id="SFLDG01386">
    <property type="entry name" value="main_SPASM_domain-containing"/>
    <property type="match status" value="1"/>
</dbReference>
<dbReference type="AlphaFoldDB" id="A0A238WQG9"/>
<accession>A0A238WQG9</accession>
<dbReference type="GO" id="GO:0051536">
    <property type="term" value="F:iron-sulfur cluster binding"/>
    <property type="evidence" value="ECO:0007669"/>
    <property type="project" value="UniProtKB-KW"/>
</dbReference>
<gene>
    <name evidence="6" type="ORF">SAMN06264365_102790</name>
</gene>
<dbReference type="InterPro" id="IPR026335">
    <property type="entry name" value="rSAM_SPASM_FxsB"/>
</dbReference>
<dbReference type="SUPFAM" id="SSF102114">
    <property type="entry name" value="Radical SAM enzymes"/>
    <property type="match status" value="1"/>
</dbReference>
<reference evidence="6 7" key="1">
    <citation type="submission" date="2017-06" db="EMBL/GenBank/DDBJ databases">
        <authorList>
            <person name="Kim H.J."/>
            <person name="Triplett B.A."/>
        </authorList>
    </citation>
    <scope>NUCLEOTIDE SEQUENCE [LARGE SCALE GENOMIC DNA]</scope>
    <source>
        <strain evidence="6 7">DSM 43151</strain>
    </source>
</reference>
<keyword evidence="4" id="KW-0411">Iron-sulfur</keyword>
<keyword evidence="3" id="KW-0408">Iron</keyword>
<dbReference type="InterPro" id="IPR007197">
    <property type="entry name" value="rSAM"/>
</dbReference>
<evidence type="ECO:0000256" key="3">
    <source>
        <dbReference type="ARBA" id="ARBA00023004"/>
    </source>
</evidence>
<dbReference type="CDD" id="cd01335">
    <property type="entry name" value="Radical_SAM"/>
    <property type="match status" value="1"/>
</dbReference>
<dbReference type="InterPro" id="IPR013785">
    <property type="entry name" value="Aldolase_TIM"/>
</dbReference>
<name>A0A238WQG9_9ACTN</name>
<organism evidence="6 7">
    <name type="scientific">Actinoplanes regularis</name>
    <dbReference type="NCBI Taxonomy" id="52697"/>
    <lineage>
        <taxon>Bacteria</taxon>
        <taxon>Bacillati</taxon>
        <taxon>Actinomycetota</taxon>
        <taxon>Actinomycetes</taxon>
        <taxon>Micromonosporales</taxon>
        <taxon>Micromonosporaceae</taxon>
        <taxon>Actinoplanes</taxon>
    </lineage>
</organism>
<dbReference type="RefSeq" id="WP_239138135.1">
    <property type="nucleotide sequence ID" value="NZ_BOMU01000018.1"/>
</dbReference>
<dbReference type="InterPro" id="IPR058240">
    <property type="entry name" value="rSAM_sf"/>
</dbReference>
<evidence type="ECO:0000259" key="5">
    <source>
        <dbReference type="PROSITE" id="PS51918"/>
    </source>
</evidence>
<dbReference type="EMBL" id="FZNR01000002">
    <property type="protein sequence ID" value="SNR48717.1"/>
    <property type="molecule type" value="Genomic_DNA"/>
</dbReference>
<evidence type="ECO:0000313" key="6">
    <source>
        <dbReference type="EMBL" id="SNR48717.1"/>
    </source>
</evidence>
<evidence type="ECO:0000256" key="1">
    <source>
        <dbReference type="ARBA" id="ARBA00022691"/>
    </source>
</evidence>
<dbReference type="Gene3D" id="3.20.20.70">
    <property type="entry name" value="Aldolase class I"/>
    <property type="match status" value="1"/>
</dbReference>
<evidence type="ECO:0000256" key="2">
    <source>
        <dbReference type="ARBA" id="ARBA00022723"/>
    </source>
</evidence>
<proteinExistence type="predicted"/>
<dbReference type="InterPro" id="IPR023867">
    <property type="entry name" value="Sulphatase_maturase_rSAM"/>
</dbReference>
<dbReference type="PROSITE" id="PS51918">
    <property type="entry name" value="RADICAL_SAM"/>
    <property type="match status" value="1"/>
</dbReference>
<keyword evidence="2" id="KW-0479">Metal-binding</keyword>
<feature type="domain" description="Radical SAM core" evidence="5">
    <location>
        <begin position="11"/>
        <end position="242"/>
    </location>
</feature>
<evidence type="ECO:0000256" key="4">
    <source>
        <dbReference type="ARBA" id="ARBA00023014"/>
    </source>
</evidence>
<keyword evidence="7" id="KW-1185">Reference proteome</keyword>
<dbReference type="SFLD" id="SFLDS00029">
    <property type="entry name" value="Radical_SAM"/>
    <property type="match status" value="1"/>
</dbReference>
<dbReference type="NCBIfam" id="TIGR04269">
    <property type="entry name" value="SAM_SPASM_FxsB"/>
    <property type="match status" value="1"/>
</dbReference>
<protein>
    <recommendedName>
        <fullName evidence="5">Radical SAM core domain-containing protein</fullName>
    </recommendedName>
</protein>
<evidence type="ECO:0000313" key="7">
    <source>
        <dbReference type="Proteomes" id="UP000198415"/>
    </source>
</evidence>
<dbReference type="PANTHER" id="PTHR43273">
    <property type="entry name" value="ANAEROBIC SULFATASE-MATURATING ENZYME HOMOLOG ASLB-RELATED"/>
    <property type="match status" value="1"/>
</dbReference>
<dbReference type="GO" id="GO:0046872">
    <property type="term" value="F:metal ion binding"/>
    <property type="evidence" value="ECO:0007669"/>
    <property type="project" value="UniProtKB-KW"/>
</dbReference>
<dbReference type="PANTHER" id="PTHR43273:SF8">
    <property type="entry name" value="RADICAL SAM DOMAIN PROTEIN"/>
    <property type="match status" value="1"/>
</dbReference>
<dbReference type="SFLD" id="SFLDG01072">
    <property type="entry name" value="dehydrogenase_like"/>
    <property type="match status" value="1"/>
</dbReference>
<keyword evidence="1" id="KW-0949">S-adenosyl-L-methionine</keyword>
<dbReference type="SFLD" id="SFLDG01067">
    <property type="entry name" value="SPASM/twitch_domain_containing"/>
    <property type="match status" value="1"/>
</dbReference>
<dbReference type="GO" id="GO:0016491">
    <property type="term" value="F:oxidoreductase activity"/>
    <property type="evidence" value="ECO:0007669"/>
    <property type="project" value="InterPro"/>
</dbReference>
<sequence length="387" mass="42350">MSPEAGGEPATSPIRQILFKMHSRCNLACDHCYVYRHADQSWRDRPQVISRATIDLAAARIAEHAGKHDLPFLTVILHGGEPLLAGPDLIDYLVRAVRGAVTTDTKVAFGLQTNGLLLNREYLDLCARHRIRIGVSLDGPPAANDRHRVYADGRGSHAGTARALRTLNEAWNRPVYGGILCTVDVANDPAEVYRHLLSFDPPEIDFLLPHGTWDRPPPARGPDRGSTPYADWLKVIFDLWYEAEVPQTRVRLFESVVSLLLGGPSGSEAIGLGRIDLVTVETDGTLEQGDVLKTVAQGAPATGLHVRWHSFDQYLEHPGVRARQSGLAGLSAECRRCPLVEVCGGGLYAHRFGLGREFDNPSVYCADLAAFIGHAAQRLAADLSRRV</sequence>